<evidence type="ECO:0000313" key="2">
    <source>
        <dbReference type="Proteomes" id="UP000315783"/>
    </source>
</evidence>
<name>A0A545VEM1_9HYPO</name>
<dbReference type="EMBL" id="SPUK01000001">
    <property type="protein sequence ID" value="TQW00174.1"/>
    <property type="molecule type" value="Genomic_DNA"/>
</dbReference>
<sequence>MLRARLCREEEIRYHASAVVKGRKIKTSVRRWTGEIELKNTGNQHTRHCRQGAARCWGRRGGREAYALVKAGRG</sequence>
<gene>
    <name evidence="1" type="ORF">IF1G_00105</name>
</gene>
<protein>
    <submittedName>
        <fullName evidence="1">Uncharacterized protein</fullName>
    </submittedName>
</protein>
<comment type="caution">
    <text evidence="1">The sequence shown here is derived from an EMBL/GenBank/DDBJ whole genome shotgun (WGS) entry which is preliminary data.</text>
</comment>
<accession>A0A545VEM1</accession>
<keyword evidence="2" id="KW-1185">Reference proteome</keyword>
<organism evidence="1 2">
    <name type="scientific">Cordyceps javanica</name>
    <dbReference type="NCBI Taxonomy" id="43265"/>
    <lineage>
        <taxon>Eukaryota</taxon>
        <taxon>Fungi</taxon>
        <taxon>Dikarya</taxon>
        <taxon>Ascomycota</taxon>
        <taxon>Pezizomycotina</taxon>
        <taxon>Sordariomycetes</taxon>
        <taxon>Hypocreomycetidae</taxon>
        <taxon>Hypocreales</taxon>
        <taxon>Cordycipitaceae</taxon>
        <taxon>Cordyceps</taxon>
    </lineage>
</organism>
<reference evidence="1 2" key="1">
    <citation type="journal article" date="2019" name="Appl. Microbiol. Biotechnol.">
        <title>Genome sequence of Isaria javanica and comparative genome analysis insights into family S53 peptidase evolution in fungal entomopathogens.</title>
        <authorList>
            <person name="Lin R."/>
            <person name="Zhang X."/>
            <person name="Xin B."/>
            <person name="Zou M."/>
            <person name="Gao Y."/>
            <person name="Qin F."/>
            <person name="Hu Q."/>
            <person name="Xie B."/>
            <person name="Cheng X."/>
        </authorList>
    </citation>
    <scope>NUCLEOTIDE SEQUENCE [LARGE SCALE GENOMIC DNA]</scope>
    <source>
        <strain evidence="1 2">IJ1G</strain>
    </source>
</reference>
<proteinExistence type="predicted"/>
<dbReference type="Proteomes" id="UP000315783">
    <property type="component" value="Unassembled WGS sequence"/>
</dbReference>
<evidence type="ECO:0000313" key="1">
    <source>
        <dbReference type="EMBL" id="TQW00174.1"/>
    </source>
</evidence>
<dbReference type="AlphaFoldDB" id="A0A545VEM1"/>